<sequence length="61" mass="7010">MQSFIVEHYLQKKIDIYCGGPDRFYGVVEACADGVLTIKDNDMYTHIAIDKIIAIWSDEKK</sequence>
<dbReference type="InterPro" id="IPR048163">
    <property type="entry name" value="MM0924_fam"/>
</dbReference>
<dbReference type="Pfam" id="PF21838">
    <property type="entry name" value="DUF6897"/>
    <property type="match status" value="1"/>
</dbReference>
<dbReference type="EMBL" id="FOUJ01000003">
    <property type="protein sequence ID" value="SFM60722.1"/>
    <property type="molecule type" value="Genomic_DNA"/>
</dbReference>
<proteinExistence type="predicted"/>
<dbReference type="OrthoDB" id="129251at2157"/>
<evidence type="ECO:0000313" key="2">
    <source>
        <dbReference type="Proteomes" id="UP000198535"/>
    </source>
</evidence>
<name>A0A1I4S8A5_9EURY</name>
<dbReference type="AlphaFoldDB" id="A0A1I4S8A5"/>
<keyword evidence="2" id="KW-1185">Reference proteome</keyword>
<evidence type="ECO:0008006" key="3">
    <source>
        <dbReference type="Google" id="ProtNLM"/>
    </source>
</evidence>
<accession>A0A1I4S8A5</accession>
<organism evidence="1 2">
    <name type="scientific">Methanolobus profundi</name>
    <dbReference type="NCBI Taxonomy" id="487685"/>
    <lineage>
        <taxon>Archaea</taxon>
        <taxon>Methanobacteriati</taxon>
        <taxon>Methanobacteriota</taxon>
        <taxon>Stenosarchaea group</taxon>
        <taxon>Methanomicrobia</taxon>
        <taxon>Methanosarcinales</taxon>
        <taxon>Methanosarcinaceae</taxon>
        <taxon>Methanolobus</taxon>
    </lineage>
</organism>
<protein>
    <recommendedName>
        <fullName evidence="3">LSM domain-containing protein</fullName>
    </recommendedName>
</protein>
<dbReference type="InterPro" id="IPR054192">
    <property type="entry name" value="DUF6897"/>
</dbReference>
<dbReference type="NCBIfam" id="NF041655">
    <property type="entry name" value="MM0924_fam"/>
    <property type="match status" value="1"/>
</dbReference>
<dbReference type="RefSeq" id="WP_091936194.1">
    <property type="nucleotide sequence ID" value="NZ_FOUJ01000003.1"/>
</dbReference>
<gene>
    <name evidence="1" type="ORF">SAMN04488696_1832</name>
</gene>
<dbReference type="STRING" id="487685.SAMN04488696_1832"/>
<dbReference type="Proteomes" id="UP000198535">
    <property type="component" value="Unassembled WGS sequence"/>
</dbReference>
<reference evidence="2" key="1">
    <citation type="submission" date="2016-10" db="EMBL/GenBank/DDBJ databases">
        <authorList>
            <person name="Varghese N."/>
            <person name="Submissions S."/>
        </authorList>
    </citation>
    <scope>NUCLEOTIDE SEQUENCE [LARGE SCALE GENOMIC DNA]</scope>
    <source>
        <strain evidence="2">Mob M</strain>
    </source>
</reference>
<evidence type="ECO:0000313" key="1">
    <source>
        <dbReference type="EMBL" id="SFM60722.1"/>
    </source>
</evidence>